<evidence type="ECO:0000313" key="2">
    <source>
        <dbReference type="Proteomes" id="UP000042527"/>
    </source>
</evidence>
<dbReference type="AlphaFoldDB" id="A0A0B7GY59"/>
<organism evidence="1 2">
    <name type="scientific">Treponema phagedenis</name>
    <dbReference type="NCBI Taxonomy" id="162"/>
    <lineage>
        <taxon>Bacteria</taxon>
        <taxon>Pseudomonadati</taxon>
        <taxon>Spirochaetota</taxon>
        <taxon>Spirochaetia</taxon>
        <taxon>Spirochaetales</taxon>
        <taxon>Treponemataceae</taxon>
        <taxon>Treponema</taxon>
    </lineage>
</organism>
<dbReference type="EMBL" id="CDNC01000034">
    <property type="protein sequence ID" value="CEM62522.1"/>
    <property type="molecule type" value="Genomic_DNA"/>
</dbReference>
<keyword evidence="2" id="KW-1185">Reference proteome</keyword>
<protein>
    <submittedName>
        <fullName evidence="1">Uncharacterized protein</fullName>
    </submittedName>
</protein>
<dbReference type="Proteomes" id="UP000042527">
    <property type="component" value="Unassembled WGS sequence"/>
</dbReference>
<sequence>MAGKALCISISMVSLLTVVKIRTGTDARVSTQKRCFKTSRL</sequence>
<accession>A0A0B7GY59</accession>
<gene>
    <name evidence="1" type="ORF">TPHV1_40025</name>
</gene>
<evidence type="ECO:0000313" key="1">
    <source>
        <dbReference type="EMBL" id="CEM62522.1"/>
    </source>
</evidence>
<proteinExistence type="predicted"/>
<name>A0A0B7GY59_TREPH</name>
<reference evidence="2" key="1">
    <citation type="submission" date="2015-01" db="EMBL/GenBank/DDBJ databases">
        <authorList>
            <person name="Manzoor Shahid"/>
            <person name="Zubair Saima"/>
        </authorList>
    </citation>
    <scope>NUCLEOTIDE SEQUENCE [LARGE SCALE GENOMIC DNA]</scope>
    <source>
        <strain evidence="2">V1</strain>
    </source>
</reference>